<comment type="caution">
    <text evidence="1">The sequence shown here is derived from an EMBL/GenBank/DDBJ whole genome shotgun (WGS) entry which is preliminary data.</text>
</comment>
<reference evidence="1" key="1">
    <citation type="submission" date="2019-08" db="EMBL/GenBank/DDBJ databases">
        <authorList>
            <person name="Kucharzyk K."/>
            <person name="Murdoch R.W."/>
            <person name="Higgins S."/>
            <person name="Loffler F."/>
        </authorList>
    </citation>
    <scope>NUCLEOTIDE SEQUENCE</scope>
</reference>
<dbReference type="EMBL" id="VSSQ01076372">
    <property type="protein sequence ID" value="MPN26748.1"/>
    <property type="molecule type" value="Genomic_DNA"/>
</dbReference>
<protein>
    <submittedName>
        <fullName evidence="1">Uncharacterized protein</fullName>
    </submittedName>
</protein>
<name>A0A645GIJ4_9ZZZZ</name>
<evidence type="ECO:0000313" key="1">
    <source>
        <dbReference type="EMBL" id="MPN26748.1"/>
    </source>
</evidence>
<sequence length="184" mass="20781">MVRLFPELGGDDAEDRIRDQRADHVEEFRIVPVLRAIANCIAEREERGDLRSDGKDPEDDRADAQTLDGAFSTGGRGFDFLLNGFLHLFCLHNRFFLRRLFGRGGFHGGFCGGCCAGFLRFRGFLRGGGLLCGFRFCRVGHSRFLFHMVPPRIKLVFLSYSITTLKIVCKNPTRIPPTHNLQSS</sequence>
<proteinExistence type="predicted"/>
<gene>
    <name evidence="1" type="ORF">SDC9_174173</name>
</gene>
<dbReference type="AlphaFoldDB" id="A0A645GIJ4"/>
<accession>A0A645GIJ4</accession>
<organism evidence="1">
    <name type="scientific">bioreactor metagenome</name>
    <dbReference type="NCBI Taxonomy" id="1076179"/>
    <lineage>
        <taxon>unclassified sequences</taxon>
        <taxon>metagenomes</taxon>
        <taxon>ecological metagenomes</taxon>
    </lineage>
</organism>